<gene>
    <name evidence="2" type="ORF">SAMN05216197_10497</name>
</gene>
<dbReference type="Proteomes" id="UP000182332">
    <property type="component" value="Unassembled WGS sequence"/>
</dbReference>
<organism evidence="2 3">
    <name type="scientific">Pseudomonas graminis</name>
    <dbReference type="NCBI Taxonomy" id="158627"/>
    <lineage>
        <taxon>Bacteria</taxon>
        <taxon>Pseudomonadati</taxon>
        <taxon>Pseudomonadota</taxon>
        <taxon>Gammaproteobacteria</taxon>
        <taxon>Pseudomonadales</taxon>
        <taxon>Pseudomonadaceae</taxon>
        <taxon>Pseudomonas</taxon>
    </lineage>
</organism>
<evidence type="ECO:0000259" key="1">
    <source>
        <dbReference type="Pfam" id="PF06812"/>
    </source>
</evidence>
<dbReference type="PANTHER" id="PTHR37024:SF5">
    <property type="entry name" value="IMPA N-TERMINAL DOMAIN-CONTAINING PROTEIN"/>
    <property type="match status" value="1"/>
</dbReference>
<evidence type="ECO:0000313" key="2">
    <source>
        <dbReference type="EMBL" id="SES95810.1"/>
    </source>
</evidence>
<proteinExistence type="predicted"/>
<dbReference type="NCBIfam" id="TIGR03362">
    <property type="entry name" value="VI_chp_7"/>
    <property type="match status" value="1"/>
</dbReference>
<evidence type="ECO:0000313" key="3">
    <source>
        <dbReference type="Proteomes" id="UP000182332"/>
    </source>
</evidence>
<accession>A0A1I0APF9</accession>
<dbReference type="InterPro" id="IPR017739">
    <property type="entry name" value="T6SS-assoc_VCA0119"/>
</dbReference>
<name>A0A1I0APF9_9PSED</name>
<feature type="domain" description="ImpA N-terminal" evidence="1">
    <location>
        <begin position="31"/>
        <end position="136"/>
    </location>
</feature>
<protein>
    <submittedName>
        <fullName evidence="2">Type VI secretion system protein VasJ</fullName>
    </submittedName>
</protein>
<dbReference type="Pfam" id="PF16989">
    <property type="entry name" value="T6SS_VasJ"/>
    <property type="match status" value="1"/>
</dbReference>
<dbReference type="RefSeq" id="WP_074885618.1">
    <property type="nucleotide sequence ID" value="NZ_FOHW01000004.1"/>
</dbReference>
<sequence>MSLPRLIATALGERDAVQIAKAHAAEWGSWLTPISAESPAGQDPGYDDDFQSMREEVNKLSGADAERVIMLAEKLLKGTCKDLRVLTYYLWARLQRDGEAGLAAGLNLLAAIVERYTTDVLPARPKSRKVALEWLASARVLDSLTLYPEVVKAEAERTVAALAWLDRVLEGWPAQQRPELGALYSALSARLTQAGGLDAVVPQFSASHDAANSEATKQGATHSAGPASGVIRSGRDLLDNGRALASYLREQPQGWLAAHRLMKSLRWDTVHQSPPQDATGRTRLSPPRSEYRAQLKRLYLQQSWTELLDQVERMFAEGVNHFWLDLQWFLYQALSRQPAPSEGWARIVKEDLGLLLERLPGLENLCWDDGSSFADETTREWIEQHVSTQGAAAWLPVPAACVADDADILALESEALAQADRDGVEVALAWLDTRPDIHSGRQHWLLRLLMARVAEQYGKSELAVHLLGELDATAQRHVLAQWEPARVFEVKARLLKLLRIKAQRSDADKNALSKRMEPLLAALVAMDPVRAAVLCG</sequence>
<dbReference type="EMBL" id="FOHW01000004">
    <property type="protein sequence ID" value="SES95810.1"/>
    <property type="molecule type" value="Genomic_DNA"/>
</dbReference>
<dbReference type="InterPro" id="IPR010657">
    <property type="entry name" value="ImpA_N"/>
</dbReference>
<dbReference type="PANTHER" id="PTHR37024">
    <property type="entry name" value="TYPE VI SECRETION SYSTEM DUF2094 AND IMPA-RELATED DOMAIN PROTEIN"/>
    <property type="match status" value="1"/>
</dbReference>
<dbReference type="AlphaFoldDB" id="A0A1I0APF9"/>
<dbReference type="Pfam" id="PF06812">
    <property type="entry name" value="ImpA_N"/>
    <property type="match status" value="1"/>
</dbReference>
<reference evidence="2 3" key="1">
    <citation type="submission" date="2016-10" db="EMBL/GenBank/DDBJ databases">
        <authorList>
            <person name="de Groot N.N."/>
        </authorList>
    </citation>
    <scope>NUCLEOTIDE SEQUENCE [LARGE SCALE GENOMIC DNA]</scope>
    <source>
        <strain evidence="2 3">DSM 11363</strain>
    </source>
</reference>
<dbReference type="OrthoDB" id="1522895at2"/>